<feature type="domain" description="HTH bat-type" evidence="3">
    <location>
        <begin position="170"/>
        <end position="221"/>
    </location>
</feature>
<accession>A0A8J8GT10</accession>
<evidence type="ECO:0000259" key="3">
    <source>
        <dbReference type="Pfam" id="PF04967"/>
    </source>
</evidence>
<evidence type="ECO:0000313" key="6">
    <source>
        <dbReference type="Proteomes" id="UP000728647"/>
    </source>
</evidence>
<dbReference type="Proteomes" id="UP000728647">
    <property type="component" value="Unassembled WGS sequence"/>
</dbReference>
<dbReference type="InterPro" id="IPR007050">
    <property type="entry name" value="HTH_bacterioopsin"/>
</dbReference>
<dbReference type="PANTHER" id="PTHR34236:SF1">
    <property type="entry name" value="DIMETHYL SULFOXIDE REDUCTASE TRANSCRIPTIONAL ACTIVATOR"/>
    <property type="match status" value="1"/>
</dbReference>
<dbReference type="AlphaFoldDB" id="A0A8J8GT10"/>
<dbReference type="RefSeq" id="WP_174702732.1">
    <property type="nucleotide sequence ID" value="NZ_JABURA010000001.1"/>
</dbReference>
<feature type="domain" description="Bacterioopsin transcriptional activator GAF and HTH associated" evidence="4">
    <location>
        <begin position="9"/>
        <end position="154"/>
    </location>
</feature>
<organism evidence="5 6">
    <name type="scientific">Haloterrigena gelatinilytica</name>
    <dbReference type="NCBI Taxonomy" id="2741724"/>
    <lineage>
        <taxon>Archaea</taxon>
        <taxon>Methanobacteriati</taxon>
        <taxon>Methanobacteriota</taxon>
        <taxon>Stenosarchaea group</taxon>
        <taxon>Halobacteria</taxon>
        <taxon>Halobacteriales</taxon>
        <taxon>Natrialbaceae</taxon>
        <taxon>Haloterrigena</taxon>
    </lineage>
</organism>
<dbReference type="InterPro" id="IPR036388">
    <property type="entry name" value="WH-like_DNA-bd_sf"/>
</dbReference>
<gene>
    <name evidence="5" type="ORF">HT576_18145</name>
</gene>
<keyword evidence="2" id="KW-0804">Transcription</keyword>
<evidence type="ECO:0000259" key="4">
    <source>
        <dbReference type="Pfam" id="PF15915"/>
    </source>
</evidence>
<dbReference type="Pfam" id="PF04967">
    <property type="entry name" value="HTH_10"/>
    <property type="match status" value="1"/>
</dbReference>
<protein>
    <submittedName>
        <fullName evidence="5">Helix-turn-helix domain-containing protein</fullName>
    </submittedName>
</protein>
<sequence length="235" mass="26492">MSRGQDENRVVEVEFRVDDPSYPFVDVSRTADCRLDLEVLFPHSDGGFVEYFTAEGAPANRILDPIDDTVAVDADLVARHHDGGRVRLHVRDDCVAITVAECGAIPRTVEADGGDGRVVAEVASRSDADELVDRFEEEHPTVTVDDRRRRCRSTPLFTRHDFTQSVVETLTDRQREVFLTAYMNGFYDWPRKREASELAAKLEISPATFSQHLRTAEGKIFSSLLDTDDEDVFIE</sequence>
<reference evidence="5" key="1">
    <citation type="submission" date="2020-06" db="EMBL/GenBank/DDBJ databases">
        <title>Haloterrigena sp. nov., an extremely halophilic archaeon isolated from a saline sediment.</title>
        <authorList>
            <person name="Liu B.-B."/>
        </authorList>
    </citation>
    <scope>NUCLEOTIDE SEQUENCE</scope>
    <source>
        <strain evidence="5">SYSU A121-1</strain>
    </source>
</reference>
<comment type="caution">
    <text evidence="5">The sequence shown here is derived from an EMBL/GenBank/DDBJ whole genome shotgun (WGS) entry which is preliminary data.</text>
</comment>
<proteinExistence type="predicted"/>
<evidence type="ECO:0000256" key="2">
    <source>
        <dbReference type="ARBA" id="ARBA00023163"/>
    </source>
</evidence>
<dbReference type="OrthoDB" id="27447at2157"/>
<dbReference type="PANTHER" id="PTHR34236">
    <property type="entry name" value="DIMETHYL SULFOXIDE REDUCTASE TRANSCRIPTIONAL ACTIVATOR"/>
    <property type="match status" value="1"/>
</dbReference>
<dbReference type="Pfam" id="PF15915">
    <property type="entry name" value="BAT"/>
    <property type="match status" value="1"/>
</dbReference>
<name>A0A8J8GT10_9EURY</name>
<keyword evidence="1" id="KW-0805">Transcription regulation</keyword>
<dbReference type="InterPro" id="IPR031803">
    <property type="entry name" value="BAT_GAF/HTH-assoc"/>
</dbReference>
<evidence type="ECO:0000313" key="5">
    <source>
        <dbReference type="EMBL" id="NUB92930.1"/>
    </source>
</evidence>
<dbReference type="EMBL" id="JABURA010000001">
    <property type="protein sequence ID" value="NUB92930.1"/>
    <property type="molecule type" value="Genomic_DNA"/>
</dbReference>
<evidence type="ECO:0000256" key="1">
    <source>
        <dbReference type="ARBA" id="ARBA00023015"/>
    </source>
</evidence>
<dbReference type="Gene3D" id="1.10.10.10">
    <property type="entry name" value="Winged helix-like DNA-binding domain superfamily/Winged helix DNA-binding domain"/>
    <property type="match status" value="1"/>
</dbReference>